<proteinExistence type="predicted"/>
<dbReference type="Proteomes" id="UP000254000">
    <property type="component" value="Unassembled WGS sequence"/>
</dbReference>
<feature type="region of interest" description="Disordered" evidence="1">
    <location>
        <begin position="143"/>
        <end position="193"/>
    </location>
</feature>
<dbReference type="GeneID" id="78360835"/>
<keyword evidence="3" id="KW-1185">Reference proteome</keyword>
<protein>
    <submittedName>
        <fullName evidence="2">Uncharacterized protein</fullName>
    </submittedName>
</protein>
<reference evidence="2 3" key="1">
    <citation type="journal article" date="2018" name="Elife">
        <title>Discovery and characterization of a prevalent human gut bacterial enzyme sufficient for the inactivation of a family of plant toxins.</title>
        <authorList>
            <person name="Koppel N."/>
            <person name="Bisanz J.E."/>
            <person name="Pandelia M.E."/>
            <person name="Turnbaugh P.J."/>
            <person name="Balskus E.P."/>
        </authorList>
    </citation>
    <scope>NUCLEOTIDE SEQUENCE [LARGE SCALE GENOMIC DNA]</scope>
    <source>
        <strain evidence="2 3">3C</strain>
    </source>
</reference>
<organism evidence="2 3">
    <name type="scientific">Gordonibacter pamelaeae</name>
    <dbReference type="NCBI Taxonomy" id="471189"/>
    <lineage>
        <taxon>Bacteria</taxon>
        <taxon>Bacillati</taxon>
        <taxon>Actinomycetota</taxon>
        <taxon>Coriobacteriia</taxon>
        <taxon>Eggerthellales</taxon>
        <taxon>Eggerthellaceae</taxon>
        <taxon>Gordonibacter</taxon>
    </lineage>
</organism>
<evidence type="ECO:0000313" key="2">
    <source>
        <dbReference type="EMBL" id="RDB61856.1"/>
    </source>
</evidence>
<sequence length="193" mass="21431">MASDYGNDAGEKMIEDFMRFGERMGERAMYRRAEQIRRAFENATGAAREAAEGNGTAEHPAEWAKLDMAEFQGIEDYAGIKETIEEKLRTHGVDSAWFAEPATGCEHLLFRIADAKEVWLSFDELSRETDAACERAAANLAKRDARETAEARDERPLGVRAEQARAASSALEAEGATTRAATRGPRMQEVRAR</sequence>
<feature type="compositionally biased region" description="Basic and acidic residues" evidence="1">
    <location>
        <begin position="143"/>
        <end position="157"/>
    </location>
</feature>
<evidence type="ECO:0000256" key="1">
    <source>
        <dbReference type="SAM" id="MobiDB-lite"/>
    </source>
</evidence>
<feature type="compositionally biased region" description="Low complexity" evidence="1">
    <location>
        <begin position="172"/>
        <end position="184"/>
    </location>
</feature>
<gene>
    <name evidence="2" type="ORF">C1877_14145</name>
</gene>
<accession>A0A369LUD6</accession>
<name>A0A369LUD6_9ACTN</name>
<dbReference type="RefSeq" id="WP_114569458.1">
    <property type="nucleotide sequence ID" value="NZ_CABMMS010000011.1"/>
</dbReference>
<dbReference type="EMBL" id="PPTS01000011">
    <property type="protein sequence ID" value="RDB61856.1"/>
    <property type="molecule type" value="Genomic_DNA"/>
</dbReference>
<evidence type="ECO:0000313" key="3">
    <source>
        <dbReference type="Proteomes" id="UP000254000"/>
    </source>
</evidence>
<comment type="caution">
    <text evidence="2">The sequence shown here is derived from an EMBL/GenBank/DDBJ whole genome shotgun (WGS) entry which is preliminary data.</text>
</comment>
<dbReference type="AlphaFoldDB" id="A0A369LUD6"/>
<dbReference type="OrthoDB" id="3176377at2"/>